<dbReference type="GO" id="GO:0043565">
    <property type="term" value="F:sequence-specific DNA binding"/>
    <property type="evidence" value="ECO:0007669"/>
    <property type="project" value="InterPro"/>
</dbReference>
<dbReference type="Proteomes" id="UP000266693">
    <property type="component" value="Unassembled WGS sequence"/>
</dbReference>
<dbReference type="SMART" id="SM00760">
    <property type="entry name" value="Bac_DnaA_C"/>
    <property type="match status" value="1"/>
</dbReference>
<organism evidence="2 3">
    <name type="scientific">Sphingomonas gilva</name>
    <dbReference type="NCBI Taxonomy" id="2305907"/>
    <lineage>
        <taxon>Bacteria</taxon>
        <taxon>Pseudomonadati</taxon>
        <taxon>Pseudomonadota</taxon>
        <taxon>Alphaproteobacteria</taxon>
        <taxon>Sphingomonadales</taxon>
        <taxon>Sphingomonadaceae</taxon>
        <taxon>Sphingomonas</taxon>
    </lineage>
</organism>
<sequence>MTPLRLSLPLDAAAIAAINALGRGVTITVEGDLDRRWTIADIIAWVAFETGVSRREIIGEGRTARQARARFAITWGARTILACSSSVIGRSIGGRDHTVALYQLRRAEQLRLRDPAFRALTNRMIDRFSGGPQ</sequence>
<accession>A0A396RLI8</accession>
<proteinExistence type="predicted"/>
<dbReference type="RefSeq" id="WP_118864345.1">
    <property type="nucleotide sequence ID" value="NZ_QWLV01000005.1"/>
</dbReference>
<dbReference type="InterPro" id="IPR013159">
    <property type="entry name" value="DnaA_C"/>
</dbReference>
<dbReference type="InterPro" id="IPR010921">
    <property type="entry name" value="Trp_repressor/repl_initiator"/>
</dbReference>
<reference evidence="2 3" key="1">
    <citation type="submission" date="2018-08" db="EMBL/GenBank/DDBJ databases">
        <title>The multiple taxonomic identification of Sphingomonas gilva.</title>
        <authorList>
            <person name="Zhu D."/>
            <person name="Zheng S."/>
        </authorList>
    </citation>
    <scope>NUCLEOTIDE SEQUENCE [LARGE SCALE GENOMIC DNA]</scope>
    <source>
        <strain evidence="2 3">ZDH117</strain>
    </source>
</reference>
<evidence type="ECO:0000313" key="3">
    <source>
        <dbReference type="Proteomes" id="UP000266693"/>
    </source>
</evidence>
<dbReference type="SUPFAM" id="SSF48295">
    <property type="entry name" value="TrpR-like"/>
    <property type="match status" value="1"/>
</dbReference>
<dbReference type="Pfam" id="PF08299">
    <property type="entry name" value="Bac_DnaA_C"/>
    <property type="match status" value="1"/>
</dbReference>
<dbReference type="OrthoDB" id="7776290at2"/>
<keyword evidence="3" id="KW-1185">Reference proteome</keyword>
<name>A0A396RLI8_9SPHN</name>
<dbReference type="Gene3D" id="1.10.1750.10">
    <property type="match status" value="1"/>
</dbReference>
<evidence type="ECO:0000313" key="2">
    <source>
        <dbReference type="EMBL" id="RHW17178.1"/>
    </source>
</evidence>
<dbReference type="GO" id="GO:0006270">
    <property type="term" value="P:DNA replication initiation"/>
    <property type="evidence" value="ECO:0007669"/>
    <property type="project" value="InterPro"/>
</dbReference>
<feature type="domain" description="Chromosomal replication initiator DnaA C-terminal" evidence="1">
    <location>
        <begin position="38"/>
        <end position="107"/>
    </location>
</feature>
<gene>
    <name evidence="2" type="ORF">D1610_11555</name>
</gene>
<dbReference type="EMBL" id="QWLV01000005">
    <property type="protein sequence ID" value="RHW17178.1"/>
    <property type="molecule type" value="Genomic_DNA"/>
</dbReference>
<comment type="caution">
    <text evidence="2">The sequence shown here is derived from an EMBL/GenBank/DDBJ whole genome shotgun (WGS) entry which is preliminary data.</text>
</comment>
<dbReference type="GO" id="GO:0006275">
    <property type="term" value="P:regulation of DNA replication"/>
    <property type="evidence" value="ECO:0007669"/>
    <property type="project" value="InterPro"/>
</dbReference>
<dbReference type="AlphaFoldDB" id="A0A396RLI8"/>
<protein>
    <recommendedName>
        <fullName evidence="1">Chromosomal replication initiator DnaA C-terminal domain-containing protein</fullName>
    </recommendedName>
</protein>
<evidence type="ECO:0000259" key="1">
    <source>
        <dbReference type="SMART" id="SM00760"/>
    </source>
</evidence>
<dbReference type="CDD" id="cd06571">
    <property type="entry name" value="Bac_DnaA_C"/>
    <property type="match status" value="1"/>
</dbReference>
<dbReference type="GO" id="GO:0005524">
    <property type="term" value="F:ATP binding"/>
    <property type="evidence" value="ECO:0007669"/>
    <property type="project" value="InterPro"/>
</dbReference>